<comment type="similarity">
    <text evidence="1">Belongs to the glycosyl hydrolase 2 family.</text>
</comment>
<dbReference type="Gene3D" id="3.20.20.80">
    <property type="entry name" value="Glycosidases"/>
    <property type="match status" value="1"/>
</dbReference>
<evidence type="ECO:0000256" key="3">
    <source>
        <dbReference type="ARBA" id="ARBA00023295"/>
    </source>
</evidence>
<dbReference type="Pfam" id="PF00703">
    <property type="entry name" value="Glyco_hydro_2"/>
    <property type="match status" value="1"/>
</dbReference>
<name>A0A6I6JVA1_9BACT</name>
<evidence type="ECO:0000313" key="10">
    <source>
        <dbReference type="EMBL" id="QGY45018.1"/>
    </source>
</evidence>
<reference evidence="10 11" key="1">
    <citation type="submission" date="2019-11" db="EMBL/GenBank/DDBJ databases">
        <authorList>
            <person name="Zheng R.K."/>
            <person name="Sun C.M."/>
        </authorList>
    </citation>
    <scope>NUCLEOTIDE SEQUENCE [LARGE SCALE GENOMIC DNA]</scope>
    <source>
        <strain evidence="10 11">WC007</strain>
    </source>
</reference>
<organism evidence="10 11">
    <name type="scientific">Maribellus comscasis</name>
    <dbReference type="NCBI Taxonomy" id="2681766"/>
    <lineage>
        <taxon>Bacteria</taxon>
        <taxon>Pseudomonadati</taxon>
        <taxon>Bacteroidota</taxon>
        <taxon>Bacteroidia</taxon>
        <taxon>Marinilabiliales</taxon>
        <taxon>Prolixibacteraceae</taxon>
        <taxon>Maribellus</taxon>
    </lineage>
</organism>
<feature type="domain" description="Glycoside hydrolase family 2 catalytic" evidence="6">
    <location>
        <begin position="302"/>
        <end position="456"/>
    </location>
</feature>
<dbReference type="Pfam" id="PF02836">
    <property type="entry name" value="Glyco_hydro_2_C"/>
    <property type="match status" value="1"/>
</dbReference>
<dbReference type="SUPFAM" id="SSF49303">
    <property type="entry name" value="beta-Galactosidase/glucuronidase domain"/>
    <property type="match status" value="1"/>
</dbReference>
<keyword evidence="4" id="KW-0732">Signal</keyword>
<keyword evidence="11" id="KW-1185">Reference proteome</keyword>
<dbReference type="InterPro" id="IPR006104">
    <property type="entry name" value="Glyco_hydro_2_N"/>
</dbReference>
<dbReference type="AlphaFoldDB" id="A0A6I6JVA1"/>
<evidence type="ECO:0000259" key="9">
    <source>
        <dbReference type="Pfam" id="PF18565"/>
    </source>
</evidence>
<evidence type="ECO:0000256" key="1">
    <source>
        <dbReference type="ARBA" id="ARBA00007401"/>
    </source>
</evidence>
<dbReference type="KEGG" id="mcos:GM418_15455"/>
<dbReference type="Proteomes" id="UP000428260">
    <property type="component" value="Chromosome"/>
</dbReference>
<dbReference type="InterPro" id="IPR006103">
    <property type="entry name" value="Glyco_hydro_2_cat"/>
</dbReference>
<dbReference type="InterPro" id="IPR036156">
    <property type="entry name" value="Beta-gal/glucu_dom_sf"/>
</dbReference>
<feature type="chain" id="PRO_5026355949" evidence="4">
    <location>
        <begin position="20"/>
        <end position="846"/>
    </location>
</feature>
<dbReference type="GO" id="GO:0005975">
    <property type="term" value="P:carbohydrate metabolic process"/>
    <property type="evidence" value="ECO:0007669"/>
    <property type="project" value="InterPro"/>
</dbReference>
<feature type="domain" description="Glycoside hydrolase family 2 immunoglobulin-like beta-sandwich" evidence="5">
    <location>
        <begin position="184"/>
        <end position="295"/>
    </location>
</feature>
<dbReference type="PANTHER" id="PTHR42732">
    <property type="entry name" value="BETA-GALACTOSIDASE"/>
    <property type="match status" value="1"/>
</dbReference>
<dbReference type="InterPro" id="IPR013783">
    <property type="entry name" value="Ig-like_fold"/>
</dbReference>
<feature type="domain" description="Glycoside hydrolase family 2" evidence="9">
    <location>
        <begin position="740"/>
        <end position="841"/>
    </location>
</feature>
<dbReference type="PANTHER" id="PTHR42732:SF1">
    <property type="entry name" value="BETA-MANNOSIDASE"/>
    <property type="match status" value="1"/>
</dbReference>
<dbReference type="Pfam" id="PF02837">
    <property type="entry name" value="Glyco_hydro_2_N"/>
    <property type="match status" value="1"/>
</dbReference>
<feature type="domain" description="Glycosyl hydrolases family 2 sugar binding" evidence="7">
    <location>
        <begin position="87"/>
        <end position="178"/>
    </location>
</feature>
<dbReference type="InterPro" id="IPR008979">
    <property type="entry name" value="Galactose-bd-like_sf"/>
</dbReference>
<dbReference type="Pfam" id="PF18565">
    <property type="entry name" value="Glyco_hydro2_C5"/>
    <property type="match status" value="1"/>
</dbReference>
<dbReference type="InterPro" id="IPR023232">
    <property type="entry name" value="Glyco_hydro_2_AS"/>
</dbReference>
<accession>A0A6I6JVA1</accession>
<keyword evidence="2" id="KW-0378">Hydrolase</keyword>
<dbReference type="RefSeq" id="WP_158867881.1">
    <property type="nucleotide sequence ID" value="NZ_CP046401.1"/>
</dbReference>
<keyword evidence="3" id="KW-0326">Glycosidase</keyword>
<evidence type="ECO:0000313" key="11">
    <source>
        <dbReference type="Proteomes" id="UP000428260"/>
    </source>
</evidence>
<dbReference type="InterPro" id="IPR006102">
    <property type="entry name" value="Ig-like_GH2"/>
</dbReference>
<dbReference type="InterPro" id="IPR040605">
    <property type="entry name" value="Glyco_hydro2_dom5"/>
</dbReference>
<dbReference type="Gene3D" id="2.60.120.260">
    <property type="entry name" value="Galactose-binding domain-like"/>
    <property type="match status" value="1"/>
</dbReference>
<evidence type="ECO:0000256" key="2">
    <source>
        <dbReference type="ARBA" id="ARBA00022801"/>
    </source>
</evidence>
<dbReference type="InterPro" id="IPR017853">
    <property type="entry name" value="GH"/>
</dbReference>
<evidence type="ECO:0000259" key="7">
    <source>
        <dbReference type="Pfam" id="PF02837"/>
    </source>
</evidence>
<dbReference type="Gene3D" id="2.60.40.10">
    <property type="entry name" value="Immunoglobulins"/>
    <property type="match status" value="3"/>
</dbReference>
<feature type="signal peptide" evidence="4">
    <location>
        <begin position="1"/>
        <end position="19"/>
    </location>
</feature>
<dbReference type="InterPro" id="IPR051913">
    <property type="entry name" value="GH2_Domain-Containing"/>
</dbReference>
<dbReference type="Pfam" id="PF16355">
    <property type="entry name" value="DUF4982"/>
    <property type="match status" value="1"/>
</dbReference>
<gene>
    <name evidence="10" type="ORF">GM418_15455</name>
</gene>
<sequence>MRLQKSLFWLFLTPLFLWACEKQPEIIPSPQKIDFDWQFYLGDIENGELPETKTENWRVLDIPHDWSIEGEYSQENGSDWQSGFLPAGIGWYRKTLIWSPEWEKKQVKIYFEGIYMNSDVWINGHHLGHRPNGYVGFEYDLTSYLKKGENIIAVKVDHSKPLSGRWYTGSGIYRHVWLKIKDPVHIANWGVRVTMPDVTSGQSVYNAFVNIVNEGNSRKTMELKLTLFDKEGNEVSGITSEFKPAEKGDNIIELSGILKNPHLWSPENPYLYELKTELYQGGKLKDENIQKIGFRKLEFDPDSGFKLNGKVTKLKGVCDHHTAGAVGAAVPDDVWLYRLKLLKEMGCNAIRTSHNPFSTSFYDICDSLGLMVMNEFTDGWETEKAASDYGLYFEEWWKTDAADFIKRDRNHPSVIMWSIGNEVRKPTRETQKQLVDFFHQCDPTRPVTQGGIDPTRNMKGDNLPSLLDVKGFNGDGEEKNVLEDFHSREPDIPVVCTEVPHTYQTRGVYRTTTQWRRRDFPAMWEKQSWDGTMRGLEKRIYPIPDLAKNEVFPEEKCLTWYKNDEAFPLQITKKYEPYLYYQSSYDNASVRSSARKAWQRTRDLDFVMGQFRWGSFDYLGETNDWPSRFANFGVIDICGFPKDHFFLYQSMWTEEPMVHILPHWTHPGKEGIKIPVVVYTNCDEVELFLNGKSLGTQKYKDEQLVWMVPYTPGTINAVAKRDGKIVAEKEQITSGKAAGIKLSADRTKLHANRTDVVFISAEITDKNGIFCPMANNKIEFEIDGPAKIIGIDNGDPIDLSNYKTNKRRAFRGKVMLLLQSTGKTGLVKIKAHSETIKSETIAIEIL</sequence>
<evidence type="ECO:0000259" key="8">
    <source>
        <dbReference type="Pfam" id="PF16355"/>
    </source>
</evidence>
<dbReference type="SUPFAM" id="SSF51445">
    <property type="entry name" value="(Trans)glycosidases"/>
    <property type="match status" value="1"/>
</dbReference>
<evidence type="ECO:0000259" key="6">
    <source>
        <dbReference type="Pfam" id="PF02836"/>
    </source>
</evidence>
<feature type="domain" description="DUF4982" evidence="8">
    <location>
        <begin position="671"/>
        <end position="727"/>
    </location>
</feature>
<dbReference type="GO" id="GO:0004553">
    <property type="term" value="F:hydrolase activity, hydrolyzing O-glycosyl compounds"/>
    <property type="evidence" value="ECO:0007669"/>
    <property type="project" value="InterPro"/>
</dbReference>
<dbReference type="PROSITE" id="PS00608">
    <property type="entry name" value="GLYCOSYL_HYDROL_F2_2"/>
    <property type="match status" value="1"/>
</dbReference>
<dbReference type="PRINTS" id="PR00132">
    <property type="entry name" value="GLHYDRLASE2"/>
</dbReference>
<proteinExistence type="inferred from homology"/>
<dbReference type="InterPro" id="IPR006101">
    <property type="entry name" value="Glyco_hydro_2"/>
</dbReference>
<dbReference type="InterPro" id="IPR032311">
    <property type="entry name" value="DUF4982"/>
</dbReference>
<evidence type="ECO:0000256" key="4">
    <source>
        <dbReference type="SAM" id="SignalP"/>
    </source>
</evidence>
<dbReference type="SUPFAM" id="SSF49785">
    <property type="entry name" value="Galactose-binding domain-like"/>
    <property type="match status" value="1"/>
</dbReference>
<protein>
    <submittedName>
        <fullName evidence="10">DUF4982 domain-containing protein</fullName>
    </submittedName>
</protein>
<evidence type="ECO:0000259" key="5">
    <source>
        <dbReference type="Pfam" id="PF00703"/>
    </source>
</evidence>
<dbReference type="EMBL" id="CP046401">
    <property type="protein sequence ID" value="QGY45018.1"/>
    <property type="molecule type" value="Genomic_DNA"/>
</dbReference>